<evidence type="ECO:0000313" key="5">
    <source>
        <dbReference type="EMBL" id="AFM43176.1"/>
    </source>
</evidence>
<comment type="similarity">
    <text evidence="1 2">Belongs to the glutamate synthase family.</text>
</comment>
<dbReference type="HOGENOM" id="CLU_023342_2_1_9"/>
<evidence type="ECO:0000256" key="3">
    <source>
        <dbReference type="SAM" id="Phobius"/>
    </source>
</evidence>
<evidence type="ECO:0000313" key="6">
    <source>
        <dbReference type="Proteomes" id="UP000002892"/>
    </source>
</evidence>
<dbReference type="PIRSF" id="PIRSF006429">
    <property type="entry name" value="GOGAT_lg_2"/>
    <property type="match status" value="1"/>
</dbReference>
<gene>
    <name evidence="5" type="ordered locus">Desaci_4326</name>
</gene>
<evidence type="ECO:0000256" key="2">
    <source>
        <dbReference type="PIRNR" id="PIRNR006429"/>
    </source>
</evidence>
<dbReference type="GO" id="GO:0006537">
    <property type="term" value="P:glutamate biosynthetic process"/>
    <property type="evidence" value="ECO:0007669"/>
    <property type="project" value="InterPro"/>
</dbReference>
<dbReference type="InterPro" id="IPR013785">
    <property type="entry name" value="Aldolase_TIM"/>
</dbReference>
<dbReference type="PANTHER" id="PTHR43819:SF1">
    <property type="entry name" value="ARCHAEAL-TYPE GLUTAMATE SYNTHASE [NADPH]"/>
    <property type="match status" value="1"/>
</dbReference>
<dbReference type="PANTHER" id="PTHR43819">
    <property type="entry name" value="ARCHAEAL-TYPE GLUTAMATE SYNTHASE [NADPH]"/>
    <property type="match status" value="1"/>
</dbReference>
<evidence type="ECO:0000256" key="1">
    <source>
        <dbReference type="ARBA" id="ARBA00009716"/>
    </source>
</evidence>
<dbReference type="STRING" id="646529.Desaci_4326"/>
<dbReference type="GO" id="GO:0015930">
    <property type="term" value="F:glutamate synthase activity"/>
    <property type="evidence" value="ECO:0007669"/>
    <property type="project" value="InterPro"/>
</dbReference>
<evidence type="ECO:0000259" key="4">
    <source>
        <dbReference type="Pfam" id="PF01645"/>
    </source>
</evidence>
<keyword evidence="3" id="KW-1133">Transmembrane helix</keyword>
<dbReference type="InterPro" id="IPR002932">
    <property type="entry name" value="Glu_synthdom"/>
</dbReference>
<keyword evidence="3" id="KW-0812">Transmembrane</keyword>
<feature type="domain" description="Glutamate synthase" evidence="4">
    <location>
        <begin position="128"/>
        <end position="438"/>
    </location>
</feature>
<reference evidence="5 6" key="1">
    <citation type="journal article" date="2012" name="J. Bacteriol.">
        <title>Complete genome sequences of Desulfosporosinus orientis DSM765T, Desulfosporosinus youngiae DSM17734T, Desulfosporosinus meridiei DSM13257T, and Desulfosporosinus acidiphilus DSM22704T.</title>
        <authorList>
            <person name="Pester M."/>
            <person name="Brambilla E."/>
            <person name="Alazard D."/>
            <person name="Rattei T."/>
            <person name="Weinmaier T."/>
            <person name="Han J."/>
            <person name="Lucas S."/>
            <person name="Lapidus A."/>
            <person name="Cheng J.F."/>
            <person name="Goodwin L."/>
            <person name="Pitluck S."/>
            <person name="Peters L."/>
            <person name="Ovchinnikova G."/>
            <person name="Teshima H."/>
            <person name="Detter J.C."/>
            <person name="Han C.S."/>
            <person name="Tapia R."/>
            <person name="Land M.L."/>
            <person name="Hauser L."/>
            <person name="Kyrpides N.C."/>
            <person name="Ivanova N.N."/>
            <person name="Pagani I."/>
            <person name="Huntmann M."/>
            <person name="Wei C.L."/>
            <person name="Davenport K.W."/>
            <person name="Daligault H."/>
            <person name="Chain P.S."/>
            <person name="Chen A."/>
            <person name="Mavromatis K."/>
            <person name="Markowitz V."/>
            <person name="Szeto E."/>
            <person name="Mikhailova N."/>
            <person name="Pati A."/>
            <person name="Wagner M."/>
            <person name="Woyke T."/>
            <person name="Ollivier B."/>
            <person name="Klenk H.P."/>
            <person name="Spring S."/>
            <person name="Loy A."/>
        </authorList>
    </citation>
    <scope>NUCLEOTIDE SEQUENCE [LARGE SCALE GENOMIC DNA]</scope>
    <source>
        <strain evidence="6">DSM 22704 / JCM 16185 / SJ4</strain>
    </source>
</reference>
<dbReference type="Proteomes" id="UP000002892">
    <property type="component" value="Chromosome"/>
</dbReference>
<dbReference type="EMBL" id="CP003639">
    <property type="protein sequence ID" value="AFM43176.1"/>
    <property type="molecule type" value="Genomic_DNA"/>
</dbReference>
<dbReference type="SUPFAM" id="SSF51395">
    <property type="entry name" value="FMN-linked oxidoreductases"/>
    <property type="match status" value="1"/>
</dbReference>
<feature type="transmembrane region" description="Helical" evidence="3">
    <location>
        <begin position="6"/>
        <end position="31"/>
    </location>
</feature>
<name>I4DBK2_DESAJ</name>
<proteinExistence type="inferred from homology"/>
<organism evidence="5 6">
    <name type="scientific">Desulfosporosinus acidiphilus (strain DSM 22704 / JCM 16185 / SJ4)</name>
    <dbReference type="NCBI Taxonomy" id="646529"/>
    <lineage>
        <taxon>Bacteria</taxon>
        <taxon>Bacillati</taxon>
        <taxon>Bacillota</taxon>
        <taxon>Clostridia</taxon>
        <taxon>Eubacteriales</taxon>
        <taxon>Desulfitobacteriaceae</taxon>
        <taxon>Desulfosporosinus</taxon>
    </lineage>
</organism>
<dbReference type="Pfam" id="PF01645">
    <property type="entry name" value="Glu_synthase"/>
    <property type="match status" value="1"/>
</dbReference>
<dbReference type="AlphaFoldDB" id="I4DBK2"/>
<dbReference type="Gene3D" id="3.20.20.70">
    <property type="entry name" value="Aldolase class I"/>
    <property type="match status" value="1"/>
</dbReference>
<keyword evidence="6" id="KW-1185">Reference proteome</keyword>
<keyword evidence="3" id="KW-0472">Membrane</keyword>
<dbReference type="eggNOG" id="COG0069">
    <property type="taxonomic scope" value="Bacteria"/>
</dbReference>
<dbReference type="CDD" id="cd02808">
    <property type="entry name" value="GltS_FMN"/>
    <property type="match status" value="1"/>
</dbReference>
<accession>I4DBK2</accession>
<dbReference type="RefSeq" id="WP_014829162.1">
    <property type="nucleotide sequence ID" value="NC_018068.1"/>
</dbReference>
<protein>
    <submittedName>
        <fullName evidence="5">Glutamate synthase family protein</fullName>
    </submittedName>
</protein>
<sequence length="477" mass="51702">MLQTALLVIALSALGAFLAGVLLLGLLFFIGKRLFRTIVQRLFGLVIERLLEDKYHENLMELWSAVRRTSVQTILEISLRAEKGKLIERPLGSPRRFPHFDTLMFVPGQMARLPKEANVAVDMKVTLGPKAQKPLTIETPLMISGMGYGIGLSEQAKRALAKAAKQLQTATNSGEGPYLAEERQEAGKFIWQISRSPWGHSPEAIAAADMLEVQMGQGTRMGPFTVEPNAVKGKAQKLMGISPVETLVTPAVIPGIQSPWDWIKYVKDLRGEAGGIPIGLKLMATGAIERDLAVALEAGFDVIVVDGAQGGASGASPMICDDLGIPSLLALVRAERFLCEQGARKEVSLVVAGGYATSGECLKALTLGADAVYLGTVPLFALVHRQIHKILPWEPLTQLVWYNSPYKDRLDINLASQSVANVFKSMTLEMEEGVRALGKTSLSELGPNDLVALDDWTAKVTGVKPAYTYQEVFGSKK</sequence>
<dbReference type="KEGG" id="dai:Desaci_4326"/>
<dbReference type="InterPro" id="IPR024188">
    <property type="entry name" value="GltB"/>
</dbReference>